<feature type="region of interest" description="Disordered" evidence="1">
    <location>
        <begin position="149"/>
        <end position="169"/>
    </location>
</feature>
<protein>
    <submittedName>
        <fullName evidence="4">Polyhydroxyalkanoate synthesis repressor PhaR</fullName>
    </submittedName>
</protein>
<sequence length="187" mass="20988">MARTQGTGEKGDPIIIKKYANRRLYNTDSSKYITLDFLAELTKKDVEFQVVDAKTGEDITHNVLTQIIMDEEANGQNMLPVGFLRQLIALYGDSMQSMVPGFLETSLQNFRQNQKQVQDVIENVITSGPFGDIAKTNIELMRSARDALVPGLAPKKPSNSPKKSDDIDDLKRQMAELQAKIERLNKD</sequence>
<feature type="domain" description="PHA accumulation regulator DNA-binding N-terminal" evidence="3">
    <location>
        <begin position="15"/>
        <end position="75"/>
    </location>
</feature>
<dbReference type="Pfam" id="PF07879">
    <property type="entry name" value="PHB_acc_N"/>
    <property type="match status" value="1"/>
</dbReference>
<dbReference type="InterPro" id="IPR012909">
    <property type="entry name" value="PHA_DNA-bd_N"/>
</dbReference>
<dbReference type="InterPro" id="IPR010134">
    <property type="entry name" value="PHA_reg_PhaR"/>
</dbReference>
<dbReference type="NCBIfam" id="TIGR01848">
    <property type="entry name" value="PHA_reg_PhaR"/>
    <property type="match status" value="1"/>
</dbReference>
<dbReference type="EMBL" id="JBHSDH010000013">
    <property type="protein sequence ID" value="MFC4292117.1"/>
    <property type="molecule type" value="Genomic_DNA"/>
</dbReference>
<evidence type="ECO:0000259" key="2">
    <source>
        <dbReference type="Pfam" id="PF05233"/>
    </source>
</evidence>
<reference evidence="5" key="1">
    <citation type="journal article" date="2019" name="Int. J. Syst. Evol. Microbiol.">
        <title>The Global Catalogue of Microorganisms (GCM) 10K type strain sequencing project: providing services to taxonomists for standard genome sequencing and annotation.</title>
        <authorList>
            <consortium name="The Broad Institute Genomics Platform"/>
            <consortium name="The Broad Institute Genome Sequencing Center for Infectious Disease"/>
            <person name="Wu L."/>
            <person name="Ma J."/>
        </authorList>
    </citation>
    <scope>NUCLEOTIDE SEQUENCE [LARGE SCALE GENOMIC DNA]</scope>
    <source>
        <strain evidence="5">CECT 8531</strain>
    </source>
</reference>
<dbReference type="Pfam" id="PF05233">
    <property type="entry name" value="PHB_acc"/>
    <property type="match status" value="1"/>
</dbReference>
<dbReference type="Proteomes" id="UP001595887">
    <property type="component" value="Unassembled WGS sequence"/>
</dbReference>
<accession>A0ABV8RGP5</accession>
<organism evidence="4 5">
    <name type="scientific">Sphingorhabdus arenilitoris</name>
    <dbReference type="NCBI Taxonomy" id="1490041"/>
    <lineage>
        <taxon>Bacteria</taxon>
        <taxon>Pseudomonadati</taxon>
        <taxon>Pseudomonadota</taxon>
        <taxon>Alphaproteobacteria</taxon>
        <taxon>Sphingomonadales</taxon>
        <taxon>Sphingomonadaceae</taxon>
        <taxon>Sphingorhabdus</taxon>
    </lineage>
</organism>
<evidence type="ECO:0000313" key="5">
    <source>
        <dbReference type="Proteomes" id="UP001595887"/>
    </source>
</evidence>
<feature type="domain" description="PHB accumulation regulatory" evidence="2">
    <location>
        <begin position="79"/>
        <end position="118"/>
    </location>
</feature>
<proteinExistence type="predicted"/>
<name>A0ABV8RGP5_9SPHN</name>
<keyword evidence="5" id="KW-1185">Reference proteome</keyword>
<gene>
    <name evidence="4" type="primary">phaR</name>
    <name evidence="4" type="ORF">ACFOWX_06790</name>
</gene>
<comment type="caution">
    <text evidence="4">The sequence shown here is derived from an EMBL/GenBank/DDBJ whole genome shotgun (WGS) entry which is preliminary data.</text>
</comment>
<evidence type="ECO:0000259" key="3">
    <source>
        <dbReference type="Pfam" id="PF07879"/>
    </source>
</evidence>
<evidence type="ECO:0000256" key="1">
    <source>
        <dbReference type="SAM" id="MobiDB-lite"/>
    </source>
</evidence>
<dbReference type="RefSeq" id="WP_381422541.1">
    <property type="nucleotide sequence ID" value="NZ_JBHSDH010000013.1"/>
</dbReference>
<dbReference type="InterPro" id="IPR007897">
    <property type="entry name" value="PHB_accumulat"/>
</dbReference>
<evidence type="ECO:0000313" key="4">
    <source>
        <dbReference type="EMBL" id="MFC4292117.1"/>
    </source>
</evidence>